<dbReference type="SUPFAM" id="SSF52047">
    <property type="entry name" value="RNI-like"/>
    <property type="match status" value="1"/>
</dbReference>
<dbReference type="Proteomes" id="UP001228581">
    <property type="component" value="Unassembled WGS sequence"/>
</dbReference>
<organism evidence="1 2">
    <name type="scientific">Xanthocytophaga flava</name>
    <dbReference type="NCBI Taxonomy" id="3048013"/>
    <lineage>
        <taxon>Bacteria</taxon>
        <taxon>Pseudomonadati</taxon>
        <taxon>Bacteroidota</taxon>
        <taxon>Cytophagia</taxon>
        <taxon>Cytophagales</taxon>
        <taxon>Rhodocytophagaceae</taxon>
        <taxon>Xanthocytophaga</taxon>
    </lineage>
</organism>
<proteinExistence type="predicted"/>
<dbReference type="InterPro" id="IPR032675">
    <property type="entry name" value="LRR_dom_sf"/>
</dbReference>
<name>A0ABT7CJT3_9BACT</name>
<evidence type="ECO:0000313" key="1">
    <source>
        <dbReference type="EMBL" id="MDJ1492939.1"/>
    </source>
</evidence>
<sequence>MDTLTIRSSSPNIWEQVKTAPPGSLYLQCEDASHDLLSAIVTCLTDFGASVQKLDLSLYFPQDPVYHDMVFFDFVASCPNLEQLTLKYCEVGASLLLHPKLKSLHLENCRLRTDDLVEIGVASTSVLEEMALYDTNWCNNDEKNVKKLTIGSRSSLKTLNYSLDEDSVETYPDDIEINGCPLLENIRIDIDATWRVTLKGNLPKLVTHRFSSGRFGNHELDFSQIGDGSASDLIRIRDGEGSLKGTVYVFLGENGHFQLDKAKHIVQVYGGSWKDSIDEQVTHAVLLGQASDEWDSEDLMDEDLLKLRDVLDEGNDIELIMENEAVEHFEDWY</sequence>
<protein>
    <submittedName>
        <fullName evidence="1">Uncharacterized protein</fullName>
    </submittedName>
</protein>
<evidence type="ECO:0000313" key="2">
    <source>
        <dbReference type="Proteomes" id="UP001228581"/>
    </source>
</evidence>
<keyword evidence="2" id="KW-1185">Reference proteome</keyword>
<gene>
    <name evidence="1" type="ORF">QNI19_08350</name>
</gene>
<reference evidence="1 2" key="1">
    <citation type="submission" date="2023-05" db="EMBL/GenBank/DDBJ databases">
        <authorList>
            <person name="Zhang X."/>
        </authorList>
    </citation>
    <scope>NUCLEOTIDE SEQUENCE [LARGE SCALE GENOMIC DNA]</scope>
    <source>
        <strain evidence="1 2">DM2B3-1</strain>
    </source>
</reference>
<dbReference type="SUPFAM" id="SSF52113">
    <property type="entry name" value="BRCT domain"/>
    <property type="match status" value="1"/>
</dbReference>
<dbReference type="Gene3D" id="3.80.10.10">
    <property type="entry name" value="Ribonuclease Inhibitor"/>
    <property type="match status" value="1"/>
</dbReference>
<comment type="caution">
    <text evidence="1">The sequence shown here is derived from an EMBL/GenBank/DDBJ whole genome shotgun (WGS) entry which is preliminary data.</text>
</comment>
<dbReference type="EMBL" id="JASJOT010000004">
    <property type="protein sequence ID" value="MDJ1492939.1"/>
    <property type="molecule type" value="Genomic_DNA"/>
</dbReference>
<accession>A0ABT7CJT3</accession>
<dbReference type="InterPro" id="IPR036420">
    <property type="entry name" value="BRCT_dom_sf"/>
</dbReference>
<dbReference type="RefSeq" id="WP_313994472.1">
    <property type="nucleotide sequence ID" value="NZ_JASJOR010000019.1"/>
</dbReference>